<accession>A0A8T2JDB3</accession>
<dbReference type="GO" id="GO:0000172">
    <property type="term" value="C:ribonuclease MRP complex"/>
    <property type="evidence" value="ECO:0007669"/>
    <property type="project" value="InterPro"/>
</dbReference>
<feature type="region of interest" description="Disordered" evidence="1">
    <location>
        <begin position="60"/>
        <end position="89"/>
    </location>
</feature>
<dbReference type="GO" id="GO:0005655">
    <property type="term" value="C:nucleolar ribonuclease P complex"/>
    <property type="evidence" value="ECO:0007669"/>
    <property type="project" value="InterPro"/>
</dbReference>
<feature type="region of interest" description="Disordered" evidence="1">
    <location>
        <begin position="217"/>
        <end position="247"/>
    </location>
</feature>
<gene>
    <name evidence="3" type="ORF">GDO86_011845</name>
</gene>
<name>A0A8T2JDB3_9PIPI</name>
<dbReference type="AlphaFoldDB" id="A0A8T2JDB3"/>
<organism evidence="3 4">
    <name type="scientific">Hymenochirus boettgeri</name>
    <name type="common">Congo dwarf clawed frog</name>
    <dbReference type="NCBI Taxonomy" id="247094"/>
    <lineage>
        <taxon>Eukaryota</taxon>
        <taxon>Metazoa</taxon>
        <taxon>Chordata</taxon>
        <taxon>Craniata</taxon>
        <taxon>Vertebrata</taxon>
        <taxon>Euteleostomi</taxon>
        <taxon>Amphibia</taxon>
        <taxon>Batrachia</taxon>
        <taxon>Anura</taxon>
        <taxon>Pipoidea</taxon>
        <taxon>Pipidae</taxon>
        <taxon>Pipinae</taxon>
        <taxon>Hymenochirus</taxon>
    </lineage>
</organism>
<evidence type="ECO:0000259" key="2">
    <source>
        <dbReference type="Pfam" id="PF01248"/>
    </source>
</evidence>
<evidence type="ECO:0000313" key="4">
    <source>
        <dbReference type="Proteomes" id="UP000812440"/>
    </source>
</evidence>
<protein>
    <recommendedName>
        <fullName evidence="2">Ribosomal protein eL8/eL30/eS12/Gadd45 domain-containing protein</fullName>
    </recommendedName>
</protein>
<dbReference type="InterPro" id="IPR042848">
    <property type="entry name" value="Rpp38"/>
</dbReference>
<dbReference type="SUPFAM" id="SSF55315">
    <property type="entry name" value="L30e-like"/>
    <property type="match status" value="1"/>
</dbReference>
<dbReference type="OrthoDB" id="20109at2759"/>
<dbReference type="EMBL" id="JAACNH010000005">
    <property type="protein sequence ID" value="KAG8443189.1"/>
    <property type="molecule type" value="Genomic_DNA"/>
</dbReference>
<reference evidence="3" key="1">
    <citation type="thesis" date="2020" institute="ProQuest LLC" country="789 East Eisenhower Parkway, Ann Arbor, MI, USA">
        <title>Comparative Genomics and Chromosome Evolution.</title>
        <authorList>
            <person name="Mudd A.B."/>
        </authorList>
    </citation>
    <scope>NUCLEOTIDE SEQUENCE</scope>
    <source>
        <strain evidence="3">Female2</strain>
        <tissue evidence="3">Blood</tissue>
    </source>
</reference>
<dbReference type="InterPro" id="IPR029064">
    <property type="entry name" value="Ribosomal_eL30-like_sf"/>
</dbReference>
<feature type="compositionally biased region" description="Basic and acidic residues" evidence="1">
    <location>
        <begin position="72"/>
        <end position="81"/>
    </location>
</feature>
<dbReference type="InterPro" id="IPR004038">
    <property type="entry name" value="Ribosomal_eL8/eL30/eS12/Gad45"/>
</dbReference>
<evidence type="ECO:0000256" key="1">
    <source>
        <dbReference type="SAM" id="MobiDB-lite"/>
    </source>
</evidence>
<dbReference type="Pfam" id="PF01248">
    <property type="entry name" value="Ribosomal_L7Ae"/>
    <property type="match status" value="1"/>
</dbReference>
<comment type="caution">
    <text evidence="3">The sequence shown here is derived from an EMBL/GenBank/DDBJ whole genome shotgun (WGS) entry which is preliminary data.</text>
</comment>
<sequence length="278" mass="31300">MAEKAAKGSARKPKPVMAKTSLNNPYNLAWNTVGGDDMQFILKVLIDRFEQLGLKKIQIAKKRSKRKKGKTHKESDKEKSDGQSCEVEECDQEQDKQAKSGWTLGDLRRQLVIGINEVTRALEKNELNLVLVCKSAKPDMITKHLIELSASRETPACQLPRLSENIGPVLGLRSVLAIGFKKNSDVFTEEVKLVLPKLPPLYVPWLNSRCQEQTLPLEEEAGNEEMSSEVTTSHKRKRSKSDAESKEVGNIKLEALRIKRIVPNPNKIRKVKKKAVKK</sequence>
<keyword evidence="4" id="KW-1185">Reference proteome</keyword>
<proteinExistence type="predicted"/>
<feature type="domain" description="Ribosomal protein eL8/eL30/eS12/Gadd45" evidence="2">
    <location>
        <begin position="109"/>
        <end position="184"/>
    </location>
</feature>
<dbReference type="PANTHER" id="PTHR46948:SF1">
    <property type="entry name" value="RIBONUCLEASE P PROTEIN SUBUNIT P38"/>
    <property type="match status" value="1"/>
</dbReference>
<dbReference type="GO" id="GO:0001682">
    <property type="term" value="P:tRNA 5'-leader removal"/>
    <property type="evidence" value="ECO:0007669"/>
    <property type="project" value="InterPro"/>
</dbReference>
<feature type="compositionally biased region" description="Basic residues" evidence="1">
    <location>
        <begin position="60"/>
        <end position="71"/>
    </location>
</feature>
<dbReference type="Gene3D" id="3.30.1330.30">
    <property type="match status" value="1"/>
</dbReference>
<feature type="compositionally biased region" description="Acidic residues" evidence="1">
    <location>
        <begin position="217"/>
        <end position="227"/>
    </location>
</feature>
<dbReference type="PANTHER" id="PTHR46948">
    <property type="entry name" value="RIBONUCLEASE P PROTEIN SUBUNIT P38"/>
    <property type="match status" value="1"/>
</dbReference>
<evidence type="ECO:0000313" key="3">
    <source>
        <dbReference type="EMBL" id="KAG8443189.1"/>
    </source>
</evidence>
<feature type="region of interest" description="Disordered" evidence="1">
    <location>
        <begin position="1"/>
        <end position="21"/>
    </location>
</feature>
<dbReference type="GO" id="GO:0033204">
    <property type="term" value="F:ribonuclease P RNA binding"/>
    <property type="evidence" value="ECO:0007669"/>
    <property type="project" value="TreeGrafter"/>
</dbReference>
<dbReference type="GO" id="GO:0004526">
    <property type="term" value="F:ribonuclease P activity"/>
    <property type="evidence" value="ECO:0007669"/>
    <property type="project" value="TreeGrafter"/>
</dbReference>
<dbReference type="Proteomes" id="UP000812440">
    <property type="component" value="Chromosome 6"/>
</dbReference>
<dbReference type="GO" id="GO:0001650">
    <property type="term" value="C:fibrillar center"/>
    <property type="evidence" value="ECO:0007669"/>
    <property type="project" value="TreeGrafter"/>
</dbReference>